<evidence type="ECO:0000256" key="2">
    <source>
        <dbReference type="ARBA" id="ARBA00008126"/>
    </source>
</evidence>
<organism evidence="7 8">
    <name type="scientific">Crassostrea virginica</name>
    <name type="common">Eastern oyster</name>
    <dbReference type="NCBI Taxonomy" id="6565"/>
    <lineage>
        <taxon>Eukaryota</taxon>
        <taxon>Metazoa</taxon>
        <taxon>Spiralia</taxon>
        <taxon>Lophotrochozoa</taxon>
        <taxon>Mollusca</taxon>
        <taxon>Bivalvia</taxon>
        <taxon>Autobranchia</taxon>
        <taxon>Pteriomorphia</taxon>
        <taxon>Ostreida</taxon>
        <taxon>Ostreoidea</taxon>
        <taxon>Ostreidae</taxon>
        <taxon>Crassostrea</taxon>
    </lineage>
</organism>
<comment type="subcellular location">
    <subcellularLocation>
        <location evidence="1">Nucleus</location>
    </subcellularLocation>
</comment>
<dbReference type="InterPro" id="IPR031790">
    <property type="entry name" value="Znf-NOSIP"/>
</dbReference>
<evidence type="ECO:0000256" key="1">
    <source>
        <dbReference type="ARBA" id="ARBA00004123"/>
    </source>
</evidence>
<dbReference type="InterPro" id="IPR013083">
    <property type="entry name" value="Znf_RING/FYVE/PHD"/>
</dbReference>
<dbReference type="PANTHER" id="PTHR13063:SF10">
    <property type="entry name" value="NITRIC OXIDE SYNTHASE-INTERACTING PROTEIN"/>
    <property type="match status" value="1"/>
</dbReference>
<keyword evidence="7" id="KW-1185">Reference proteome</keyword>
<dbReference type="CDD" id="cd16662">
    <property type="entry name" value="RING-Ubox2_NOSIP"/>
    <property type="match status" value="1"/>
</dbReference>
<dbReference type="GO" id="GO:0005634">
    <property type="term" value="C:nucleus"/>
    <property type="evidence" value="ECO:0007669"/>
    <property type="project" value="UniProtKB-SubCell"/>
</dbReference>
<accession>A0A8B8BG82</accession>
<evidence type="ECO:0000313" key="8">
    <source>
        <dbReference type="RefSeq" id="XP_022302016.1"/>
    </source>
</evidence>
<evidence type="ECO:0000256" key="3">
    <source>
        <dbReference type="ARBA" id="ARBA00023242"/>
    </source>
</evidence>
<proteinExistence type="inferred from homology"/>
<reference evidence="8" key="2">
    <citation type="submission" date="2025-08" db="UniProtKB">
        <authorList>
            <consortium name="RefSeq"/>
        </authorList>
    </citation>
    <scope>IDENTIFICATION</scope>
    <source>
        <tissue evidence="8">Whole sample</tissue>
    </source>
</reference>
<dbReference type="Proteomes" id="UP000694844">
    <property type="component" value="Chromosome 1"/>
</dbReference>
<dbReference type="GO" id="GO:0061630">
    <property type="term" value="F:ubiquitin protein ligase activity"/>
    <property type="evidence" value="ECO:0007669"/>
    <property type="project" value="InterPro"/>
</dbReference>
<dbReference type="GeneID" id="111110003"/>
<feature type="region of interest" description="Disordered" evidence="4">
    <location>
        <begin position="388"/>
        <end position="447"/>
    </location>
</feature>
<dbReference type="AlphaFoldDB" id="A0A8B8BG82"/>
<dbReference type="SUPFAM" id="SSF57850">
    <property type="entry name" value="RING/U-box"/>
    <property type="match status" value="1"/>
</dbReference>
<reference evidence="7" key="1">
    <citation type="submission" date="2024-06" db="UniProtKB">
        <authorList>
            <consortium name="RefSeq"/>
        </authorList>
    </citation>
    <scope>NUCLEOTIDE SEQUENCE [LARGE SCALE GENOMIC DNA]</scope>
</reference>
<feature type="compositionally biased region" description="Polar residues" evidence="4">
    <location>
        <begin position="424"/>
        <end position="447"/>
    </location>
</feature>
<dbReference type="FunFam" id="3.30.40.10:FF:000601">
    <property type="entry name" value="Nitric oxide synthase-interacting protein homolog"/>
    <property type="match status" value="1"/>
</dbReference>
<feature type="compositionally biased region" description="Basic and acidic residues" evidence="4">
    <location>
        <begin position="389"/>
        <end position="421"/>
    </location>
</feature>
<protein>
    <submittedName>
        <fullName evidence="8">Uncharacterized protein LOC111110003</fullName>
    </submittedName>
</protein>
<keyword evidence="3" id="KW-0539">Nucleus</keyword>
<feature type="signal peptide" evidence="5">
    <location>
        <begin position="1"/>
        <end position="22"/>
    </location>
</feature>
<dbReference type="Gene3D" id="3.30.40.10">
    <property type="entry name" value="Zinc/RING finger domain, C3HC4 (zinc finger)"/>
    <property type="match status" value="2"/>
</dbReference>
<evidence type="ECO:0000256" key="4">
    <source>
        <dbReference type="SAM" id="MobiDB-lite"/>
    </source>
</evidence>
<keyword evidence="5" id="KW-0732">Signal</keyword>
<gene>
    <name evidence="8" type="primary">LOC111110003</name>
</gene>
<feature type="domain" description="Nitric oxide synthase-interacting protein zinc-finger" evidence="6">
    <location>
        <begin position="311"/>
        <end position="385"/>
    </location>
</feature>
<sequence>MKELSMLLGLLFQFCALHAALPEGIYNAPVTWEEATKSCHLSLIHAADVADQSSSSFWQPFVSIQTKPIIPKGCRDLMVPKIKASRYIQNNNVTNCYHFCNFNVDNRELQIEAFLIKGGNCFCVKHYDHDDKPRRDCPNCIQSDGHDDQGNNVNVYAVYKIDTNAFEKKYSAGCGSTRPPPGELTFDDCNVQRGAYWHPLSNVDEKRILEQENMTWDEFNVKCSGHLLSFEETLNIHRTGSINISPYVRFWVGERIWSYIHFGFESNLLTNIPENPSVKCAYYNKTAMKTEFGSCMSTHSYKCNETAMTRHSRNCTTGTVYSYHERQKDTNQSGYGSKKSRLGKDSIKDFDCCNLTLQPCRNPVVTQEGYLYDKEAILEYILKKKKENARKQKEYEKQKNREREELAELAKAENESKKQDFMKANSQAPIAKQTGDQPSTSSVSNMQEGKNQVLPSFWIPSMTPAAEATKMEKPDDKVRCPMSGKPIKLKDLFPVHFTPIKDRDEKTALISKQARYVCAVTNDVLGNSVPCAVLKTSGSVVTLDCVEKLLRKDMLDPINSKLMKESDIISLKGASGFSGSGNQLEVKKDGAAIMA</sequence>
<evidence type="ECO:0000313" key="7">
    <source>
        <dbReference type="Proteomes" id="UP000694844"/>
    </source>
</evidence>
<feature type="chain" id="PRO_5034397063" evidence="5">
    <location>
        <begin position="23"/>
        <end position="595"/>
    </location>
</feature>
<dbReference type="InterPro" id="IPR016818">
    <property type="entry name" value="NOSIP"/>
</dbReference>
<evidence type="ECO:0000259" key="6">
    <source>
        <dbReference type="Pfam" id="PF15906"/>
    </source>
</evidence>
<comment type="similarity">
    <text evidence="2">Belongs to the NOSIP family.</text>
</comment>
<dbReference type="OrthoDB" id="116827at2759"/>
<dbReference type="RefSeq" id="XP_022302016.1">
    <property type="nucleotide sequence ID" value="XM_022446308.1"/>
</dbReference>
<dbReference type="CDD" id="cd16661">
    <property type="entry name" value="RING-Ubox1_NOSIP"/>
    <property type="match status" value="1"/>
</dbReference>
<dbReference type="Pfam" id="PF15906">
    <property type="entry name" value="zf-NOSIP"/>
    <property type="match status" value="1"/>
</dbReference>
<evidence type="ECO:0000256" key="5">
    <source>
        <dbReference type="SAM" id="SignalP"/>
    </source>
</evidence>
<name>A0A8B8BG82_CRAVI</name>
<dbReference type="KEGG" id="cvn:111110003"/>
<dbReference type="PANTHER" id="PTHR13063">
    <property type="entry name" value="ENOS INTERACTING PROTEIN"/>
    <property type="match status" value="1"/>
</dbReference>